<reference evidence="2 3" key="1">
    <citation type="journal article" date="2017" name="Curr. Biol.">
        <title>The Evolution of Venom by Co-option of Single-Copy Genes.</title>
        <authorList>
            <person name="Martinson E.O."/>
            <person name="Mrinalini"/>
            <person name="Kelkar Y.D."/>
            <person name="Chang C.H."/>
            <person name="Werren J.H."/>
        </authorList>
    </citation>
    <scope>NUCLEOTIDE SEQUENCE [LARGE SCALE GENOMIC DNA]</scope>
    <source>
        <strain evidence="2 3">Alberta</strain>
        <tissue evidence="2">Whole body</tissue>
    </source>
</reference>
<feature type="non-terminal residue" evidence="2">
    <location>
        <position position="157"/>
    </location>
</feature>
<name>A0A232EIN9_9HYME</name>
<dbReference type="AlphaFoldDB" id="A0A232EIN9"/>
<dbReference type="InterPro" id="IPR048365">
    <property type="entry name" value="TNP-like_RNaseH_N"/>
</dbReference>
<gene>
    <name evidence="2" type="ORF">TSAR_015283</name>
</gene>
<proteinExistence type="predicted"/>
<dbReference type="Proteomes" id="UP000215335">
    <property type="component" value="Unassembled WGS sequence"/>
</dbReference>
<evidence type="ECO:0000313" key="2">
    <source>
        <dbReference type="EMBL" id="OXU18204.1"/>
    </source>
</evidence>
<feature type="domain" description="Transposable element P transposase-like RNase H" evidence="1">
    <location>
        <begin position="25"/>
        <end position="87"/>
    </location>
</feature>
<organism evidence="2 3">
    <name type="scientific">Trichomalopsis sarcophagae</name>
    <dbReference type="NCBI Taxonomy" id="543379"/>
    <lineage>
        <taxon>Eukaryota</taxon>
        <taxon>Metazoa</taxon>
        <taxon>Ecdysozoa</taxon>
        <taxon>Arthropoda</taxon>
        <taxon>Hexapoda</taxon>
        <taxon>Insecta</taxon>
        <taxon>Pterygota</taxon>
        <taxon>Neoptera</taxon>
        <taxon>Endopterygota</taxon>
        <taxon>Hymenoptera</taxon>
        <taxon>Apocrita</taxon>
        <taxon>Proctotrupomorpha</taxon>
        <taxon>Chalcidoidea</taxon>
        <taxon>Pteromalidae</taxon>
        <taxon>Pteromalinae</taxon>
        <taxon>Trichomalopsis</taxon>
    </lineage>
</organism>
<comment type="caution">
    <text evidence="2">The sequence shown here is derived from an EMBL/GenBank/DDBJ whole genome shotgun (WGS) entry which is preliminary data.</text>
</comment>
<dbReference type="Pfam" id="PF21787">
    <property type="entry name" value="TNP-like_RNaseH_N"/>
    <property type="match status" value="1"/>
</dbReference>
<accession>A0A232EIN9</accession>
<protein>
    <recommendedName>
        <fullName evidence="1">Transposable element P transposase-like RNase H domain-containing protein</fullName>
    </recommendedName>
</protein>
<sequence>MCCLKKYTDIYEVFKVLATVSNLIKTAKDQSKKLYFNLTVYEMAIRKQIQWNKNSRKFEGYVNLGRGDIDGNDDTPEATNTIVFILHANIKMPTLLSILRLLCYKISYETSKIPVAFYFINALSGVEILTKCCAYGIDVRNITFDGAFSNIRMVENL</sequence>
<evidence type="ECO:0000313" key="3">
    <source>
        <dbReference type="Proteomes" id="UP000215335"/>
    </source>
</evidence>
<keyword evidence="3" id="KW-1185">Reference proteome</keyword>
<dbReference type="EMBL" id="NNAY01004202">
    <property type="protein sequence ID" value="OXU18204.1"/>
    <property type="molecule type" value="Genomic_DNA"/>
</dbReference>
<evidence type="ECO:0000259" key="1">
    <source>
        <dbReference type="Pfam" id="PF21787"/>
    </source>
</evidence>